<reference evidence="2" key="1">
    <citation type="submission" date="2023-06" db="EMBL/GenBank/DDBJ databases">
        <title>Robiginitalea aurantiacus sp. nov. and Algoriphagus sediminis sp. nov., isolated from coastal sediment.</title>
        <authorList>
            <person name="Zhou Z.Y."/>
            <person name="An J."/>
            <person name="Jia Y.W."/>
            <person name="Du Z.J."/>
        </authorList>
    </citation>
    <scope>NUCLEOTIDE SEQUENCE</scope>
    <source>
        <strain evidence="2">M39</strain>
    </source>
</reference>
<dbReference type="EMBL" id="JAUDUY010000003">
    <property type="protein sequence ID" value="MDM9631557.1"/>
    <property type="molecule type" value="Genomic_DNA"/>
</dbReference>
<evidence type="ECO:0000256" key="1">
    <source>
        <dbReference type="SAM" id="Phobius"/>
    </source>
</evidence>
<keyword evidence="1" id="KW-0812">Transmembrane</keyword>
<sequence>MKNIKANYLIPCLGMAVIWNDYTSTLNTKEEKVLLIYHLLIVGLLIGGGIVLWLIR</sequence>
<proteinExistence type="predicted"/>
<evidence type="ECO:0000313" key="3">
    <source>
        <dbReference type="Proteomes" id="UP001174839"/>
    </source>
</evidence>
<dbReference type="Proteomes" id="UP001174839">
    <property type="component" value="Unassembled WGS sequence"/>
</dbReference>
<evidence type="ECO:0000313" key="2">
    <source>
        <dbReference type="EMBL" id="MDM9631557.1"/>
    </source>
</evidence>
<organism evidence="2 3">
    <name type="scientific">Robiginitalea aurantiaca</name>
    <dbReference type="NCBI Taxonomy" id="3056915"/>
    <lineage>
        <taxon>Bacteria</taxon>
        <taxon>Pseudomonadati</taxon>
        <taxon>Bacteroidota</taxon>
        <taxon>Flavobacteriia</taxon>
        <taxon>Flavobacteriales</taxon>
        <taxon>Flavobacteriaceae</taxon>
        <taxon>Robiginitalea</taxon>
    </lineage>
</organism>
<comment type="caution">
    <text evidence="2">The sequence shown here is derived from an EMBL/GenBank/DDBJ whole genome shotgun (WGS) entry which is preliminary data.</text>
</comment>
<keyword evidence="1" id="KW-1133">Transmembrane helix</keyword>
<gene>
    <name evidence="2" type="ORF">QU605_08750</name>
</gene>
<name>A0ABT7WF69_9FLAO</name>
<feature type="transmembrane region" description="Helical" evidence="1">
    <location>
        <begin position="34"/>
        <end position="55"/>
    </location>
</feature>
<accession>A0ABT7WF69</accession>
<keyword evidence="1" id="KW-0472">Membrane</keyword>
<keyword evidence="3" id="KW-1185">Reference proteome</keyword>
<dbReference type="RefSeq" id="WP_289724910.1">
    <property type="nucleotide sequence ID" value="NZ_JAUDUY010000003.1"/>
</dbReference>
<protein>
    <submittedName>
        <fullName evidence="2">Uncharacterized protein</fullName>
    </submittedName>
</protein>